<organism evidence="2 3">
    <name type="scientific">Heracleum sosnowskyi</name>
    <dbReference type="NCBI Taxonomy" id="360622"/>
    <lineage>
        <taxon>Eukaryota</taxon>
        <taxon>Viridiplantae</taxon>
        <taxon>Streptophyta</taxon>
        <taxon>Embryophyta</taxon>
        <taxon>Tracheophyta</taxon>
        <taxon>Spermatophyta</taxon>
        <taxon>Magnoliopsida</taxon>
        <taxon>eudicotyledons</taxon>
        <taxon>Gunneridae</taxon>
        <taxon>Pentapetalae</taxon>
        <taxon>asterids</taxon>
        <taxon>campanulids</taxon>
        <taxon>Apiales</taxon>
        <taxon>Apiaceae</taxon>
        <taxon>Apioideae</taxon>
        <taxon>apioid superclade</taxon>
        <taxon>Tordylieae</taxon>
        <taxon>Tordyliinae</taxon>
        <taxon>Heracleum</taxon>
    </lineage>
</organism>
<protein>
    <recommendedName>
        <fullName evidence="4">Ubiquitin-like protease family profile domain-containing protein</fullName>
    </recommendedName>
</protein>
<feature type="region of interest" description="Disordered" evidence="1">
    <location>
        <begin position="693"/>
        <end position="717"/>
    </location>
</feature>
<dbReference type="InterPro" id="IPR038765">
    <property type="entry name" value="Papain-like_cys_pep_sf"/>
</dbReference>
<dbReference type="PANTHER" id="PTHR34835:SF90">
    <property type="entry name" value="AMINOTRANSFERASE-LIKE PLANT MOBILE DOMAIN-CONTAINING PROTEIN"/>
    <property type="match status" value="1"/>
</dbReference>
<accession>A0AAD8J218</accession>
<sequence length="1053" mass="121570">MCRPISGPIYIDLEGEGDQNESNAENVVIGAAKQNEENQDIVETDTEIQAVNDVIIGNQNHNNMTVREDVTLNDSSDDFVNPAPFSKPKGSVKRKLVMEDKNEENQEDITLNDSDDDFVKPAPCSKRKGKDCPTKKRKCKKTKDKKEGGLGLIDESNEDDKAEKRRGKQKIEERSEIAEKEDEIAKIRNSPRILSDMICALSEEQQQWVRDVGFGNLLVFELVEMPQRLTYKIIEAFDERTCSLTMKKGDIEITEQAVHDVLGLPCRGAEIKFAKNSMTSERIIQWRSQFPVTNESQSLVKASEVVDMIKQTGEVDEIFKMNFLVVMTNVLIRSNTNNFVTQAILSMDDKLDNCSNYNWASYLIKSLVITKQRWKHTASLFYTGPMIFLLILYVDRVCFQGKQLVRRRFPAFIGWTKEKLKERELLEAEKDAFGSGDILKAVTVEELEANEKLVWKEKEDAQEEKGGKRRKIGNRDLEEDNGQNANEPQGKEDAQEENGGAEIGNRDLEEDNKPQEKEDAQEENGGAEIGNRDLEEDNEPQDWWNTLNMKAVFLIDANIQLIEAKDEYEAELANAKELHPNDEKIFEIEKRIKDLFKANKWMDSESYEDSFRDNENINIFPSQEEEVVVNTVVDAVEETELPPDHDDYLDIVAWLKSPEGILEIENDFQNQFIPSFSLGISQVCNEVMEEHGRDEYNKEGDDNRTPLPPKEPENKTKREIKVGPAFRSPYIERNIDINSSYSRQEIAVYRWLIQEGMKDTDHIFVYGLHTFMRAEVRTLMPKRKLSYAVIDMWSILMNDRENYKSTEAPMRLYMDIGFSLAPLDEKNTKEKQYELFKNEMNHFFQRYSSRKLENAELIFFPVLAYEHMYMISFNLKKPAFDVIDNIRRGRNAGKEYGPKPKLLRQHFVKYLLENKLDSLASSLKKASPYYMVMPWQTLGNYKDCGIFLMRHLETYKGEPKSWITDLKVESIQQTAQLLKLRAKYCHAILSSSLNEKRKDILKEAKVLYNKMASEKAISIVLAASEGKNVDVRRKKDIKGKVLFPDDDTPEDDN</sequence>
<dbReference type="PANTHER" id="PTHR34835">
    <property type="entry name" value="OS07G0283600 PROTEIN-RELATED"/>
    <property type="match status" value="1"/>
</dbReference>
<dbReference type="Proteomes" id="UP001237642">
    <property type="component" value="Unassembled WGS sequence"/>
</dbReference>
<feature type="compositionally biased region" description="Basic and acidic residues" evidence="1">
    <location>
        <begin position="159"/>
        <end position="174"/>
    </location>
</feature>
<dbReference type="AlphaFoldDB" id="A0AAD8J218"/>
<comment type="caution">
    <text evidence="2">The sequence shown here is derived from an EMBL/GenBank/DDBJ whole genome shotgun (WGS) entry which is preliminary data.</text>
</comment>
<feature type="region of interest" description="Disordered" evidence="1">
    <location>
        <begin position="458"/>
        <end position="539"/>
    </location>
</feature>
<feature type="compositionally biased region" description="Basic residues" evidence="1">
    <location>
        <begin position="125"/>
        <end position="143"/>
    </location>
</feature>
<gene>
    <name evidence="2" type="ORF">POM88_013912</name>
</gene>
<proteinExistence type="predicted"/>
<dbReference type="Gene3D" id="3.40.395.10">
    <property type="entry name" value="Adenoviral Proteinase, Chain A"/>
    <property type="match status" value="1"/>
</dbReference>
<feature type="compositionally biased region" description="Basic and acidic residues" evidence="1">
    <location>
        <begin position="504"/>
        <end position="518"/>
    </location>
</feature>
<evidence type="ECO:0000256" key="1">
    <source>
        <dbReference type="SAM" id="MobiDB-lite"/>
    </source>
</evidence>
<evidence type="ECO:0000313" key="2">
    <source>
        <dbReference type="EMBL" id="KAK1394856.1"/>
    </source>
</evidence>
<dbReference type="SUPFAM" id="SSF54001">
    <property type="entry name" value="Cysteine proteinases"/>
    <property type="match status" value="1"/>
</dbReference>
<keyword evidence="3" id="KW-1185">Reference proteome</keyword>
<evidence type="ECO:0008006" key="4">
    <source>
        <dbReference type="Google" id="ProtNLM"/>
    </source>
</evidence>
<feature type="region of interest" description="Disordered" evidence="1">
    <location>
        <begin position="73"/>
        <end position="174"/>
    </location>
</feature>
<dbReference type="EMBL" id="JAUIZM010000003">
    <property type="protein sequence ID" value="KAK1394856.1"/>
    <property type="molecule type" value="Genomic_DNA"/>
</dbReference>
<name>A0AAD8J218_9APIA</name>
<reference evidence="2" key="1">
    <citation type="submission" date="2023-02" db="EMBL/GenBank/DDBJ databases">
        <title>Genome of toxic invasive species Heracleum sosnowskyi carries increased number of genes despite the absence of recent whole-genome duplications.</title>
        <authorList>
            <person name="Schelkunov M."/>
            <person name="Shtratnikova V."/>
            <person name="Makarenko M."/>
            <person name="Klepikova A."/>
            <person name="Omelchenko D."/>
            <person name="Novikova G."/>
            <person name="Obukhova E."/>
            <person name="Bogdanov V."/>
            <person name="Penin A."/>
            <person name="Logacheva M."/>
        </authorList>
    </citation>
    <scope>NUCLEOTIDE SEQUENCE</scope>
    <source>
        <strain evidence="2">Hsosn_3</strain>
        <tissue evidence="2">Leaf</tissue>
    </source>
</reference>
<evidence type="ECO:0000313" key="3">
    <source>
        <dbReference type="Proteomes" id="UP001237642"/>
    </source>
</evidence>
<reference evidence="2" key="2">
    <citation type="submission" date="2023-05" db="EMBL/GenBank/DDBJ databases">
        <authorList>
            <person name="Schelkunov M.I."/>
        </authorList>
    </citation>
    <scope>NUCLEOTIDE SEQUENCE</scope>
    <source>
        <strain evidence="2">Hsosn_3</strain>
        <tissue evidence="2">Leaf</tissue>
    </source>
</reference>